<evidence type="ECO:0000313" key="7">
    <source>
        <dbReference type="EMBL" id="ADY61961.1"/>
    </source>
</evidence>
<dbReference type="SUPFAM" id="SSF56954">
    <property type="entry name" value="Outer membrane efflux proteins (OEP)"/>
    <property type="match status" value="1"/>
</dbReference>
<dbReference type="STRING" id="756272.Plabr_4388"/>
<evidence type="ECO:0000256" key="3">
    <source>
        <dbReference type="ARBA" id="ARBA00022692"/>
    </source>
</evidence>
<feature type="compositionally biased region" description="Low complexity" evidence="6">
    <location>
        <begin position="41"/>
        <end position="56"/>
    </location>
</feature>
<comment type="subcellular location">
    <subcellularLocation>
        <location evidence="1">Cell outer membrane</location>
    </subcellularLocation>
</comment>
<feature type="compositionally biased region" description="Acidic residues" evidence="6">
    <location>
        <begin position="176"/>
        <end position="188"/>
    </location>
</feature>
<evidence type="ECO:0000256" key="5">
    <source>
        <dbReference type="ARBA" id="ARBA00023237"/>
    </source>
</evidence>
<evidence type="ECO:0000256" key="2">
    <source>
        <dbReference type="ARBA" id="ARBA00022452"/>
    </source>
</evidence>
<sequence length="663" mass="73029">MLRTLGIFCTAAAIGCQSSNRPWSHVDVDQRHHDAHTASASVEDSTLDLSSDLSVSQQDAEPREVIADRPGTASISAGLSGPSSGKSAAKPSQQADSMPTVTLGDSLEAVPVHGSQETVTAGKVAFPADLAFSSEDEESQDFAFDLQPASFELVPPAIDDEEPLSGPQLDRSDTSEGVETENADTVDADTAEIEEAMPFPLLIPEDGTVLDAGSRPDVSGPVELDDVIASVYARYPLLEAAFLSRTIADGQQISAAGEFDLKLKALSENRVLGYYKTFRQHVGFVQPTWQGGEFYGGYRVGQGEFPPWYLERQTNEGGEFKAGYSVPFAQNRHIDPRRGGVMKADINRKLVEPDIQAQLIGFVQEAGYAYWDWVAAGEKYRIAARILVLAEDRTERIRRQVEEGLIDPPELTDNMRLVAERRAKLQEAERKREQTAFKLSLYLRDANGVPVVPPAELAPIFPPLTPQVQEHVHLDMQQALQWRPELDLIDFQRRELQVELELAENELRPYFGGNMEASQDIGAPKSYKNDKGPLELHAGLSFEVPLQRRKAEGKIFQVQGKMAQLTAKRRLVEDKIVAEVGQAAAGVRTAYEQAVQAEQAVDYAEELAQRERRNLELGASDLLKVSLREQYAVEAAIKAVDAKLIYFLSQADYRAALGQDQLP</sequence>
<feature type="region of interest" description="Disordered" evidence="6">
    <location>
        <begin position="32"/>
        <end position="99"/>
    </location>
</feature>
<dbReference type="GO" id="GO:0015288">
    <property type="term" value="F:porin activity"/>
    <property type="evidence" value="ECO:0007669"/>
    <property type="project" value="TreeGrafter"/>
</dbReference>
<dbReference type="PANTHER" id="PTHR30026">
    <property type="entry name" value="OUTER MEMBRANE PROTEIN TOLC"/>
    <property type="match status" value="1"/>
</dbReference>
<keyword evidence="4" id="KW-0472">Membrane</keyword>
<dbReference type="RefSeq" id="WP_013630666.1">
    <property type="nucleotide sequence ID" value="NC_015174.1"/>
</dbReference>
<evidence type="ECO:0000256" key="6">
    <source>
        <dbReference type="SAM" id="MobiDB-lite"/>
    </source>
</evidence>
<evidence type="ECO:0000313" key="8">
    <source>
        <dbReference type="Proteomes" id="UP000006860"/>
    </source>
</evidence>
<feature type="compositionally biased region" description="Polar residues" evidence="6">
    <location>
        <begin position="73"/>
        <end position="99"/>
    </location>
</feature>
<protein>
    <submittedName>
        <fullName evidence="7">Outer membrane protein-like protein</fullName>
    </submittedName>
</protein>
<name>F0SKI0_RUBBR</name>
<keyword evidence="2" id="KW-1134">Transmembrane beta strand</keyword>
<dbReference type="GO" id="GO:0015562">
    <property type="term" value="F:efflux transmembrane transporter activity"/>
    <property type="evidence" value="ECO:0007669"/>
    <property type="project" value="InterPro"/>
</dbReference>
<dbReference type="Gene3D" id="1.20.1600.10">
    <property type="entry name" value="Outer membrane efflux proteins (OEP)"/>
    <property type="match status" value="1"/>
</dbReference>
<dbReference type="PANTHER" id="PTHR30026:SF21">
    <property type="entry name" value="SLR1270 PROTEIN"/>
    <property type="match status" value="1"/>
</dbReference>
<keyword evidence="5" id="KW-0998">Cell outer membrane</keyword>
<dbReference type="KEGG" id="pbs:Plabr_4388"/>
<dbReference type="PROSITE" id="PS51257">
    <property type="entry name" value="PROKAR_LIPOPROTEIN"/>
    <property type="match status" value="1"/>
</dbReference>
<organism evidence="7 8">
    <name type="scientific">Rubinisphaera brasiliensis (strain ATCC 49424 / DSM 5305 / JCM 21570 / IAM 15109 / NBRC 103401 / IFAM 1448)</name>
    <name type="common">Planctomyces brasiliensis</name>
    <dbReference type="NCBI Taxonomy" id="756272"/>
    <lineage>
        <taxon>Bacteria</taxon>
        <taxon>Pseudomonadati</taxon>
        <taxon>Planctomycetota</taxon>
        <taxon>Planctomycetia</taxon>
        <taxon>Planctomycetales</taxon>
        <taxon>Planctomycetaceae</taxon>
        <taxon>Rubinisphaera</taxon>
    </lineage>
</organism>
<keyword evidence="3" id="KW-0812">Transmembrane</keyword>
<dbReference type="eggNOG" id="COG1538">
    <property type="taxonomic scope" value="Bacteria"/>
</dbReference>
<evidence type="ECO:0000256" key="4">
    <source>
        <dbReference type="ARBA" id="ARBA00023136"/>
    </source>
</evidence>
<dbReference type="Proteomes" id="UP000006860">
    <property type="component" value="Chromosome"/>
</dbReference>
<accession>F0SKI0</accession>
<dbReference type="GO" id="GO:0009279">
    <property type="term" value="C:cell outer membrane"/>
    <property type="evidence" value="ECO:0007669"/>
    <property type="project" value="UniProtKB-SubCell"/>
</dbReference>
<dbReference type="OrthoDB" id="581172at2"/>
<dbReference type="EMBL" id="CP002546">
    <property type="protein sequence ID" value="ADY61961.1"/>
    <property type="molecule type" value="Genomic_DNA"/>
</dbReference>
<evidence type="ECO:0000256" key="1">
    <source>
        <dbReference type="ARBA" id="ARBA00004442"/>
    </source>
</evidence>
<keyword evidence="8" id="KW-1185">Reference proteome</keyword>
<proteinExistence type="predicted"/>
<gene>
    <name evidence="7" type="ordered locus">Plabr_4388</name>
</gene>
<feature type="region of interest" description="Disordered" evidence="6">
    <location>
        <begin position="157"/>
        <end position="188"/>
    </location>
</feature>
<reference evidence="8" key="1">
    <citation type="submission" date="2011-02" db="EMBL/GenBank/DDBJ databases">
        <title>The complete genome of Planctomyces brasiliensis DSM 5305.</title>
        <authorList>
            <person name="Lucas S."/>
            <person name="Copeland A."/>
            <person name="Lapidus A."/>
            <person name="Bruce D."/>
            <person name="Goodwin L."/>
            <person name="Pitluck S."/>
            <person name="Kyrpides N."/>
            <person name="Mavromatis K."/>
            <person name="Pagani I."/>
            <person name="Ivanova N."/>
            <person name="Ovchinnikova G."/>
            <person name="Lu M."/>
            <person name="Detter J.C."/>
            <person name="Han C."/>
            <person name="Land M."/>
            <person name="Hauser L."/>
            <person name="Markowitz V."/>
            <person name="Cheng J.-F."/>
            <person name="Hugenholtz P."/>
            <person name="Woyke T."/>
            <person name="Wu D."/>
            <person name="Tindall B."/>
            <person name="Pomrenke H.G."/>
            <person name="Brambilla E."/>
            <person name="Klenk H.-P."/>
            <person name="Eisen J.A."/>
        </authorList>
    </citation>
    <scope>NUCLEOTIDE SEQUENCE [LARGE SCALE GENOMIC DNA]</scope>
    <source>
        <strain evidence="8">ATCC 49424 / DSM 5305 / JCM 21570 / NBRC 103401 / IFAM 1448</strain>
    </source>
</reference>
<dbReference type="AlphaFoldDB" id="F0SKI0"/>
<dbReference type="HOGENOM" id="CLU_413801_0_0_0"/>
<dbReference type="GO" id="GO:1990281">
    <property type="term" value="C:efflux pump complex"/>
    <property type="evidence" value="ECO:0007669"/>
    <property type="project" value="TreeGrafter"/>
</dbReference>
<dbReference type="InterPro" id="IPR051906">
    <property type="entry name" value="TolC-like"/>
</dbReference>